<protein>
    <submittedName>
        <fullName evidence="3">Uncharacterized protein</fullName>
    </submittedName>
</protein>
<dbReference type="WBParaSite" id="jg20705">
    <property type="protein sequence ID" value="jg20705"/>
    <property type="gene ID" value="jg20705"/>
</dbReference>
<name>A0A915DJN8_9BILA</name>
<evidence type="ECO:0000313" key="2">
    <source>
        <dbReference type="Proteomes" id="UP000887574"/>
    </source>
</evidence>
<keyword evidence="2" id="KW-1185">Reference proteome</keyword>
<keyword evidence="1" id="KW-0732">Signal</keyword>
<reference evidence="3" key="1">
    <citation type="submission" date="2022-11" db="UniProtKB">
        <authorList>
            <consortium name="WormBaseParasite"/>
        </authorList>
    </citation>
    <scope>IDENTIFICATION</scope>
</reference>
<dbReference type="Proteomes" id="UP000887574">
    <property type="component" value="Unplaced"/>
</dbReference>
<dbReference type="AlphaFoldDB" id="A0A915DJN8"/>
<feature type="signal peptide" evidence="1">
    <location>
        <begin position="1"/>
        <end position="17"/>
    </location>
</feature>
<organism evidence="2 3">
    <name type="scientific">Ditylenchus dipsaci</name>
    <dbReference type="NCBI Taxonomy" id="166011"/>
    <lineage>
        <taxon>Eukaryota</taxon>
        <taxon>Metazoa</taxon>
        <taxon>Ecdysozoa</taxon>
        <taxon>Nematoda</taxon>
        <taxon>Chromadorea</taxon>
        <taxon>Rhabditida</taxon>
        <taxon>Tylenchina</taxon>
        <taxon>Tylenchomorpha</taxon>
        <taxon>Sphaerularioidea</taxon>
        <taxon>Anguinidae</taxon>
        <taxon>Anguininae</taxon>
        <taxon>Ditylenchus</taxon>
    </lineage>
</organism>
<feature type="chain" id="PRO_5036742218" evidence="1">
    <location>
        <begin position="18"/>
        <end position="103"/>
    </location>
</feature>
<evidence type="ECO:0000256" key="1">
    <source>
        <dbReference type="SAM" id="SignalP"/>
    </source>
</evidence>
<evidence type="ECO:0000313" key="3">
    <source>
        <dbReference type="WBParaSite" id="jg20705"/>
    </source>
</evidence>
<sequence length="103" mass="11726">MSTKMRWRSMHLPWVLSSRSVLLNNLGVNPLFDLLTTAMIEKAGQDALNEVNQRSSSLRRHGSRRSLQIVDDTLPQATPKRNVVEWVVVFCSLAKKFCLVIFA</sequence>
<accession>A0A915DJN8</accession>
<proteinExistence type="predicted"/>